<keyword evidence="2" id="KW-0328">Glycosyltransferase</keyword>
<protein>
    <recommendedName>
        <fullName evidence="9">Core-2/I-branching beta-1,6-N-acetylglucosaminyltransferase family protein</fullName>
    </recommendedName>
</protein>
<dbReference type="Proteomes" id="UP000233837">
    <property type="component" value="Unassembled WGS sequence"/>
</dbReference>
<keyword evidence="6" id="KW-1133">Transmembrane helix</keyword>
<reference evidence="7 8" key="2">
    <citation type="journal article" date="2017" name="Nature">
        <title>The Apostasia genome and the evolution of orchids.</title>
        <authorList>
            <person name="Zhang G.Q."/>
            <person name="Liu K.W."/>
            <person name="Li Z."/>
            <person name="Lohaus R."/>
            <person name="Hsiao Y.Y."/>
            <person name="Niu S.C."/>
            <person name="Wang J.Y."/>
            <person name="Lin Y.C."/>
            <person name="Xu Q."/>
            <person name="Chen L.J."/>
            <person name="Yoshida K."/>
            <person name="Fujiwara S."/>
            <person name="Wang Z.W."/>
            <person name="Zhang Y.Q."/>
            <person name="Mitsuda N."/>
            <person name="Wang M."/>
            <person name="Liu G.H."/>
            <person name="Pecoraro L."/>
            <person name="Huang H.X."/>
            <person name="Xiao X.J."/>
            <person name="Lin M."/>
            <person name="Wu X.Y."/>
            <person name="Wu W.L."/>
            <person name="Chen Y.Y."/>
            <person name="Chang S.B."/>
            <person name="Sakamoto S."/>
            <person name="Ohme-Takagi M."/>
            <person name="Yagi M."/>
            <person name="Zeng S.J."/>
            <person name="Shen C.Y."/>
            <person name="Yeh C.M."/>
            <person name="Luo Y.B."/>
            <person name="Tsai W.C."/>
            <person name="Van de Peer Y."/>
            <person name="Liu Z.J."/>
        </authorList>
    </citation>
    <scope>NUCLEOTIDE SEQUENCE [LARGE SCALE GENOMIC DNA]</scope>
    <source>
        <tissue evidence="7">The whole plant</tissue>
    </source>
</reference>
<sequence>MLPRVFHAEDGKHLAQRVQPRGYLFSILKYFGPFLFLAAGFFIFGALFFDARILILQSPMSGFLPCITVEPSGADRWIKPPSLLHNVSDDELFCFESFASEVKKSPSKRVPKVAFMFLTRDLCLSLHCGRSSSREMRAFILSIFILCPVIKPAIRRTPFSIRGRFLASILKRLLANALLDPSNERFVLLSESCIPLYNFSIIYRYLQRSHFSYMSVFDDKGPHGRGRYNPNMSPLVTINQWRKGYQWFEVDRKLAIYILQDTKYYSKFKEFCKPPCYAEEHYFPTMLHIEKSNLIANSSLTFVDWSRGGAHPMTFYKDDITEEFLKKKLLGVQDCMYNGQDSSLCVLFARKFAPSSLKPLLQLAPALLGYG</sequence>
<dbReference type="Pfam" id="PF02485">
    <property type="entry name" value="Branch"/>
    <property type="match status" value="1"/>
</dbReference>
<evidence type="ECO:0000256" key="3">
    <source>
        <dbReference type="ARBA" id="ARBA00022679"/>
    </source>
</evidence>
<dbReference type="EMBL" id="KZ502422">
    <property type="protein sequence ID" value="PKU79755.1"/>
    <property type="molecule type" value="Genomic_DNA"/>
</dbReference>
<keyword evidence="8" id="KW-1185">Reference proteome</keyword>
<dbReference type="InterPro" id="IPR044174">
    <property type="entry name" value="BC10-like"/>
</dbReference>
<evidence type="ECO:0000256" key="5">
    <source>
        <dbReference type="ARBA" id="ARBA00023180"/>
    </source>
</evidence>
<gene>
    <name evidence="7" type="ORF">MA16_Dca010983</name>
</gene>
<proteinExistence type="predicted"/>
<accession>A0A2I0WVR6</accession>
<keyword evidence="5" id="KW-0325">Glycoprotein</keyword>
<evidence type="ECO:0000256" key="4">
    <source>
        <dbReference type="ARBA" id="ARBA00023136"/>
    </source>
</evidence>
<keyword evidence="3" id="KW-0808">Transferase</keyword>
<comment type="subcellular location">
    <subcellularLocation>
        <location evidence="1">Membrane</location>
        <topology evidence="1">Single-pass type II membrane protein</topology>
    </subcellularLocation>
</comment>
<evidence type="ECO:0000256" key="2">
    <source>
        <dbReference type="ARBA" id="ARBA00022676"/>
    </source>
</evidence>
<dbReference type="InterPro" id="IPR003406">
    <property type="entry name" value="Glyco_trans_14"/>
</dbReference>
<organism evidence="7 8">
    <name type="scientific">Dendrobium catenatum</name>
    <dbReference type="NCBI Taxonomy" id="906689"/>
    <lineage>
        <taxon>Eukaryota</taxon>
        <taxon>Viridiplantae</taxon>
        <taxon>Streptophyta</taxon>
        <taxon>Embryophyta</taxon>
        <taxon>Tracheophyta</taxon>
        <taxon>Spermatophyta</taxon>
        <taxon>Magnoliopsida</taxon>
        <taxon>Liliopsida</taxon>
        <taxon>Asparagales</taxon>
        <taxon>Orchidaceae</taxon>
        <taxon>Epidendroideae</taxon>
        <taxon>Malaxideae</taxon>
        <taxon>Dendrobiinae</taxon>
        <taxon>Dendrobium</taxon>
    </lineage>
</organism>
<evidence type="ECO:0000313" key="8">
    <source>
        <dbReference type="Proteomes" id="UP000233837"/>
    </source>
</evidence>
<dbReference type="PANTHER" id="PTHR31042">
    <property type="entry name" value="CORE-2/I-BRANCHING BETA-1,6-N-ACETYLGLUCOSAMINYLTRANSFERASE FAMILY PROTEIN-RELATED"/>
    <property type="match status" value="1"/>
</dbReference>
<dbReference type="PANTHER" id="PTHR31042:SF122">
    <property type="entry name" value="CORE-2_I-BRANCHING ENZYME"/>
    <property type="match status" value="1"/>
</dbReference>
<reference evidence="7 8" key="1">
    <citation type="journal article" date="2016" name="Sci. Rep.">
        <title>The Dendrobium catenatum Lindl. genome sequence provides insights into polysaccharide synthase, floral development and adaptive evolution.</title>
        <authorList>
            <person name="Zhang G.Q."/>
            <person name="Xu Q."/>
            <person name="Bian C."/>
            <person name="Tsai W.C."/>
            <person name="Yeh C.M."/>
            <person name="Liu K.W."/>
            <person name="Yoshida K."/>
            <person name="Zhang L.S."/>
            <person name="Chang S.B."/>
            <person name="Chen F."/>
            <person name="Shi Y."/>
            <person name="Su Y.Y."/>
            <person name="Zhang Y.Q."/>
            <person name="Chen L.J."/>
            <person name="Yin Y."/>
            <person name="Lin M."/>
            <person name="Huang H."/>
            <person name="Deng H."/>
            <person name="Wang Z.W."/>
            <person name="Zhu S.L."/>
            <person name="Zhao X."/>
            <person name="Deng C."/>
            <person name="Niu S.C."/>
            <person name="Huang J."/>
            <person name="Wang M."/>
            <person name="Liu G.H."/>
            <person name="Yang H.J."/>
            <person name="Xiao X.J."/>
            <person name="Hsiao Y.Y."/>
            <person name="Wu W.L."/>
            <person name="Chen Y.Y."/>
            <person name="Mitsuda N."/>
            <person name="Ohme-Takagi M."/>
            <person name="Luo Y.B."/>
            <person name="Van de Peer Y."/>
            <person name="Liu Z.J."/>
        </authorList>
    </citation>
    <scope>NUCLEOTIDE SEQUENCE [LARGE SCALE GENOMIC DNA]</scope>
    <source>
        <tissue evidence="7">The whole plant</tissue>
    </source>
</reference>
<dbReference type="GO" id="GO:0016757">
    <property type="term" value="F:glycosyltransferase activity"/>
    <property type="evidence" value="ECO:0007669"/>
    <property type="project" value="UniProtKB-KW"/>
</dbReference>
<dbReference type="AlphaFoldDB" id="A0A2I0WVR6"/>
<name>A0A2I0WVR6_9ASPA</name>
<evidence type="ECO:0000256" key="1">
    <source>
        <dbReference type="ARBA" id="ARBA00004606"/>
    </source>
</evidence>
<feature type="transmembrane region" description="Helical" evidence="6">
    <location>
        <begin position="30"/>
        <end position="49"/>
    </location>
</feature>
<evidence type="ECO:0008006" key="9">
    <source>
        <dbReference type="Google" id="ProtNLM"/>
    </source>
</evidence>
<evidence type="ECO:0000313" key="7">
    <source>
        <dbReference type="EMBL" id="PKU79755.1"/>
    </source>
</evidence>
<keyword evidence="6" id="KW-0812">Transmembrane</keyword>
<keyword evidence="4 6" id="KW-0472">Membrane</keyword>
<evidence type="ECO:0000256" key="6">
    <source>
        <dbReference type="SAM" id="Phobius"/>
    </source>
</evidence>
<dbReference type="GO" id="GO:0016020">
    <property type="term" value="C:membrane"/>
    <property type="evidence" value="ECO:0007669"/>
    <property type="project" value="UniProtKB-SubCell"/>
</dbReference>